<dbReference type="KEGG" id="scy:SCATT_05930"/>
<dbReference type="HOGENOM" id="CLU_3030363_0_0_11"/>
<protein>
    <submittedName>
        <fullName evidence="2">Uncharacterized protein</fullName>
    </submittedName>
</protein>
<dbReference type="PATRIC" id="fig|1003195.29.peg.592"/>
<feature type="compositionally biased region" description="Pro residues" evidence="1">
    <location>
        <begin position="8"/>
        <end position="19"/>
    </location>
</feature>
<dbReference type="STRING" id="1003195.SCATT_05930"/>
<reference evidence="3" key="1">
    <citation type="submission" date="2011-12" db="EMBL/GenBank/DDBJ databases">
        <title>Complete genome sequence of Streptomyces cattleya strain DSM 46488.</title>
        <authorList>
            <person name="Ou H.-Y."/>
            <person name="Li P."/>
            <person name="Zhao C."/>
            <person name="O'Hagan D."/>
            <person name="Deng Z."/>
        </authorList>
    </citation>
    <scope>NUCLEOTIDE SEQUENCE [LARGE SCALE GENOMIC DNA]</scope>
    <source>
        <strain evidence="3">ATCC 35852 / DSM 46488 / JCM 4925 / NBRC 14057 / NRRL 8057</strain>
    </source>
</reference>
<dbReference type="Proteomes" id="UP000007842">
    <property type="component" value="Chromosome"/>
</dbReference>
<dbReference type="AlphaFoldDB" id="G8WRE7"/>
<name>G8WRE7_STREN</name>
<sequence length="55" mass="5952">MDGNRTSPAPPTDRAPRPNPILSEPATVERCRVDYGTGALDRAALDRAARKAYRG</sequence>
<dbReference type="EMBL" id="CP003219">
    <property type="protein sequence ID" value="AEW92964.1"/>
    <property type="molecule type" value="Genomic_DNA"/>
</dbReference>
<accession>G8WRE7</accession>
<keyword evidence="3" id="KW-1185">Reference proteome</keyword>
<evidence type="ECO:0000313" key="3">
    <source>
        <dbReference type="Proteomes" id="UP000007842"/>
    </source>
</evidence>
<proteinExistence type="predicted"/>
<evidence type="ECO:0000313" key="2">
    <source>
        <dbReference type="EMBL" id="AEW92964.1"/>
    </source>
</evidence>
<gene>
    <name evidence="2" type="ordered locus">SCATT_05930</name>
</gene>
<evidence type="ECO:0000256" key="1">
    <source>
        <dbReference type="SAM" id="MobiDB-lite"/>
    </source>
</evidence>
<feature type="region of interest" description="Disordered" evidence="1">
    <location>
        <begin position="1"/>
        <end position="28"/>
    </location>
</feature>
<organism evidence="2 3">
    <name type="scientific">Streptantibioticus cattleyicolor (strain ATCC 35852 / DSM 46488 / JCM 4925 / NBRC 14057 / NRRL 8057)</name>
    <name type="common">Streptomyces cattleya</name>
    <dbReference type="NCBI Taxonomy" id="1003195"/>
    <lineage>
        <taxon>Bacteria</taxon>
        <taxon>Bacillati</taxon>
        <taxon>Actinomycetota</taxon>
        <taxon>Actinomycetes</taxon>
        <taxon>Kitasatosporales</taxon>
        <taxon>Streptomycetaceae</taxon>
        <taxon>Streptantibioticus</taxon>
    </lineage>
</organism>